<dbReference type="EMBL" id="CP075546">
    <property type="protein sequence ID" value="QVV87571.1"/>
    <property type="molecule type" value="Genomic_DNA"/>
</dbReference>
<dbReference type="KEGG" id="mrtj:KHC33_09325"/>
<dbReference type="SUPFAM" id="SSF53335">
    <property type="entry name" value="S-adenosyl-L-methionine-dependent methyltransferases"/>
    <property type="match status" value="1"/>
</dbReference>
<evidence type="ECO:0000313" key="3">
    <source>
        <dbReference type="Proteomes" id="UP000680656"/>
    </source>
</evidence>
<dbReference type="GO" id="GO:0008168">
    <property type="term" value="F:methyltransferase activity"/>
    <property type="evidence" value="ECO:0007669"/>
    <property type="project" value="UniProtKB-KW"/>
</dbReference>
<dbReference type="CDD" id="cd02440">
    <property type="entry name" value="AdoMet_MTases"/>
    <property type="match status" value="1"/>
</dbReference>
<accession>A0A8E7EII5</accession>
<sequence>MQKTQENLAKSLTADTIELIPYLPYLLQDIWELGSSPRIIVDLIKKHIITSSETKVLDLACGKGAISIQIAQIFGCHVKSFDLIPDFIEYAKTKSLQYHVEKLCEFIIGDISDAVHVETDFDIVIFGAAGDIFGNPEETILQLKRTIKSGGYIIIDDVYGNVELNGKYPTRKEWFHVFQNTGVKLLEDRLSEIEEIKRINDKQQLVIKQRASELIKKYPDKADMFKSYVKSQQIECNELEYELTGVTMLLRWAVDSD</sequence>
<dbReference type="AlphaFoldDB" id="A0A8E7EII5"/>
<dbReference type="GeneID" id="65097383"/>
<organism evidence="2 3">
    <name type="scientific">Methanospirillum purgamenti</name>
    <dbReference type="NCBI Taxonomy" id="2834276"/>
    <lineage>
        <taxon>Archaea</taxon>
        <taxon>Methanobacteriati</taxon>
        <taxon>Methanobacteriota</taxon>
        <taxon>Stenosarchaea group</taxon>
        <taxon>Methanomicrobia</taxon>
        <taxon>Methanomicrobiales</taxon>
        <taxon>Methanospirillaceae</taxon>
        <taxon>Methanospirillum</taxon>
    </lineage>
</organism>
<proteinExistence type="predicted"/>
<reference evidence="2 3" key="1">
    <citation type="submission" date="2021-05" db="EMBL/GenBank/DDBJ databases">
        <title>A novel Methanospirillum isolate from a pyrite-forming mixed culture.</title>
        <authorList>
            <person name="Bunk B."/>
            <person name="Sproer C."/>
            <person name="Spring S."/>
            <person name="Pester M."/>
        </authorList>
    </citation>
    <scope>NUCLEOTIDE SEQUENCE [LARGE SCALE GENOMIC DNA]</scope>
    <source>
        <strain evidence="2 3">J.3.6.1-F.2.7.3</strain>
    </source>
</reference>
<protein>
    <submittedName>
        <fullName evidence="2">Class I SAM-dependent methyltransferase</fullName>
    </submittedName>
</protein>
<dbReference type="GO" id="GO:0032259">
    <property type="term" value="P:methylation"/>
    <property type="evidence" value="ECO:0007669"/>
    <property type="project" value="UniProtKB-KW"/>
</dbReference>
<dbReference type="InterPro" id="IPR029063">
    <property type="entry name" value="SAM-dependent_MTases_sf"/>
</dbReference>
<evidence type="ECO:0000259" key="1">
    <source>
        <dbReference type="Pfam" id="PF13847"/>
    </source>
</evidence>
<keyword evidence="3" id="KW-1185">Reference proteome</keyword>
<gene>
    <name evidence="2" type="ORF">KHC33_09325</name>
</gene>
<keyword evidence="2" id="KW-0489">Methyltransferase</keyword>
<dbReference type="PANTHER" id="PTHR44068:SF11">
    <property type="entry name" value="GERANYL DIPHOSPHATE 2-C-METHYLTRANSFERASE"/>
    <property type="match status" value="1"/>
</dbReference>
<dbReference type="RefSeq" id="WP_214418391.1">
    <property type="nucleotide sequence ID" value="NZ_CP075546.1"/>
</dbReference>
<evidence type="ECO:0000313" key="2">
    <source>
        <dbReference type="EMBL" id="QVV87571.1"/>
    </source>
</evidence>
<dbReference type="Proteomes" id="UP000680656">
    <property type="component" value="Chromosome"/>
</dbReference>
<keyword evidence="2" id="KW-0808">Transferase</keyword>
<dbReference type="Gene3D" id="3.40.50.150">
    <property type="entry name" value="Vaccinia Virus protein VP39"/>
    <property type="match status" value="1"/>
</dbReference>
<feature type="domain" description="Methyltransferase" evidence="1">
    <location>
        <begin position="51"/>
        <end position="167"/>
    </location>
</feature>
<dbReference type="InterPro" id="IPR050447">
    <property type="entry name" value="Erg6_SMT_methyltransf"/>
</dbReference>
<dbReference type="Pfam" id="PF13847">
    <property type="entry name" value="Methyltransf_31"/>
    <property type="match status" value="1"/>
</dbReference>
<name>A0A8E7EII5_9EURY</name>
<dbReference type="PANTHER" id="PTHR44068">
    <property type="entry name" value="ZGC:194242"/>
    <property type="match status" value="1"/>
</dbReference>
<dbReference type="InterPro" id="IPR025714">
    <property type="entry name" value="Methyltranfer_dom"/>
</dbReference>